<gene>
    <name evidence="3" type="ORF">FCC1311_081452</name>
</gene>
<feature type="transmembrane region" description="Helical" evidence="2">
    <location>
        <begin position="89"/>
        <end position="108"/>
    </location>
</feature>
<evidence type="ECO:0000256" key="2">
    <source>
        <dbReference type="SAM" id="Phobius"/>
    </source>
</evidence>
<protein>
    <submittedName>
        <fullName evidence="3">Uncharacterized protein</fullName>
    </submittedName>
</protein>
<keyword evidence="2" id="KW-1133">Transmembrane helix</keyword>
<sequence>MGGLATAGLATPASVPDSAGDPSRNARDHPSWLLPAAAGRFPVAGSVAEIQLAVKLDPQILCAHCKRCFRQVEAAPTKRRKEHKKMSKLATIVVLMIAVMASLTTPQAEAISMRGMPEVEDVTSRELATTCLKTCPENSVLKPEAADKECLVQYADCKCSLPTLGNGYCSGKVTTVQTGVYSAKCVQEKTPCTSTGSGGSSSGGTPPTAEEQECISTCPENSVRKTSAAGKACLNQQTDCTCSLPTLGNGYCSGRVTSVPTGVNTMRCEQEKTPCTTTAPTTKPPKCIKKCPKHSIRRPESASKTCLNQFEDCECQLPKAKNPLCVLAVKTILTGTNTAKCVQSKSCP</sequence>
<proteinExistence type="predicted"/>
<reference evidence="3 4" key="1">
    <citation type="submission" date="2017-12" db="EMBL/GenBank/DDBJ databases">
        <title>Sequencing, de novo assembly and annotation of complete genome of a new Thraustochytrid species, strain FCC1311.</title>
        <authorList>
            <person name="Sedici K."/>
            <person name="Godart F."/>
            <person name="Aiese Cigliano R."/>
            <person name="Sanseverino W."/>
            <person name="Barakat M."/>
            <person name="Ortet P."/>
            <person name="Marechal E."/>
            <person name="Cagnac O."/>
            <person name="Amato A."/>
        </authorList>
    </citation>
    <scope>NUCLEOTIDE SEQUENCE [LARGE SCALE GENOMIC DNA]</scope>
</reference>
<accession>A0A2R5GM11</accession>
<evidence type="ECO:0000313" key="3">
    <source>
        <dbReference type="EMBL" id="GBG31920.1"/>
    </source>
</evidence>
<organism evidence="3 4">
    <name type="scientific">Hondaea fermentalgiana</name>
    <dbReference type="NCBI Taxonomy" id="2315210"/>
    <lineage>
        <taxon>Eukaryota</taxon>
        <taxon>Sar</taxon>
        <taxon>Stramenopiles</taxon>
        <taxon>Bigyra</taxon>
        <taxon>Labyrinthulomycetes</taxon>
        <taxon>Thraustochytrida</taxon>
        <taxon>Thraustochytriidae</taxon>
        <taxon>Hondaea</taxon>
    </lineage>
</organism>
<evidence type="ECO:0000313" key="4">
    <source>
        <dbReference type="Proteomes" id="UP000241890"/>
    </source>
</evidence>
<dbReference type="AlphaFoldDB" id="A0A2R5GM11"/>
<dbReference type="Proteomes" id="UP000241890">
    <property type="component" value="Unassembled WGS sequence"/>
</dbReference>
<keyword evidence="2" id="KW-0812">Transmembrane</keyword>
<name>A0A2R5GM11_9STRA</name>
<dbReference type="EMBL" id="BEYU01000109">
    <property type="protein sequence ID" value="GBG31920.1"/>
    <property type="molecule type" value="Genomic_DNA"/>
</dbReference>
<evidence type="ECO:0000256" key="1">
    <source>
        <dbReference type="SAM" id="MobiDB-lite"/>
    </source>
</evidence>
<feature type="compositionally biased region" description="Low complexity" evidence="1">
    <location>
        <begin position="1"/>
        <end position="11"/>
    </location>
</feature>
<keyword evidence="2" id="KW-0472">Membrane</keyword>
<dbReference type="InParanoid" id="A0A2R5GM11"/>
<feature type="region of interest" description="Disordered" evidence="1">
    <location>
        <begin position="1"/>
        <end position="30"/>
    </location>
</feature>
<keyword evidence="4" id="KW-1185">Reference proteome</keyword>
<comment type="caution">
    <text evidence="3">The sequence shown here is derived from an EMBL/GenBank/DDBJ whole genome shotgun (WGS) entry which is preliminary data.</text>
</comment>